<name>A1VVT4_POLNA</name>
<accession>A1VVT4</accession>
<dbReference type="KEGG" id="pna:Pnap_4489"/>
<dbReference type="Pfam" id="PF00403">
    <property type="entry name" value="HMA"/>
    <property type="match status" value="1"/>
</dbReference>
<evidence type="ECO:0000313" key="4">
    <source>
        <dbReference type="Proteomes" id="UP000000644"/>
    </source>
</evidence>
<dbReference type="SUPFAM" id="SSF55008">
    <property type="entry name" value="HMA, heavy metal-associated domain"/>
    <property type="match status" value="1"/>
</dbReference>
<dbReference type="GO" id="GO:0046872">
    <property type="term" value="F:metal ion binding"/>
    <property type="evidence" value="ECO:0007669"/>
    <property type="project" value="InterPro"/>
</dbReference>
<feature type="domain" description="HMA" evidence="2">
    <location>
        <begin position="2"/>
        <end position="68"/>
    </location>
</feature>
<dbReference type="AlphaFoldDB" id="A1VVT4"/>
<organism evidence="3 4">
    <name type="scientific">Polaromonas naphthalenivorans (strain CJ2)</name>
    <dbReference type="NCBI Taxonomy" id="365044"/>
    <lineage>
        <taxon>Bacteria</taxon>
        <taxon>Pseudomonadati</taxon>
        <taxon>Pseudomonadota</taxon>
        <taxon>Betaproteobacteria</taxon>
        <taxon>Burkholderiales</taxon>
        <taxon>Comamonadaceae</taxon>
        <taxon>Polaromonas</taxon>
    </lineage>
</organism>
<dbReference type="PROSITE" id="PS50846">
    <property type="entry name" value="HMA_2"/>
    <property type="match status" value="1"/>
</dbReference>
<dbReference type="eggNOG" id="COG2608">
    <property type="taxonomic scope" value="Bacteria"/>
</dbReference>
<protein>
    <submittedName>
        <fullName evidence="3">Heavy metal transport/detoxification protein</fullName>
    </submittedName>
</protein>
<dbReference type="InterPro" id="IPR006121">
    <property type="entry name" value="HMA_dom"/>
</dbReference>
<dbReference type="HOGENOM" id="CLU_149324_0_0_4"/>
<dbReference type="RefSeq" id="WP_011798203.1">
    <property type="nucleotide sequence ID" value="NC_008758.1"/>
</dbReference>
<evidence type="ECO:0000259" key="2">
    <source>
        <dbReference type="PROSITE" id="PS50846"/>
    </source>
</evidence>
<evidence type="ECO:0000256" key="1">
    <source>
        <dbReference type="SAM" id="MobiDB-lite"/>
    </source>
</evidence>
<keyword evidence="4" id="KW-1185">Reference proteome</keyword>
<dbReference type="Gene3D" id="3.30.70.100">
    <property type="match status" value="1"/>
</dbReference>
<evidence type="ECO:0000313" key="3">
    <source>
        <dbReference type="EMBL" id="ABM39762.1"/>
    </source>
</evidence>
<dbReference type="InterPro" id="IPR036163">
    <property type="entry name" value="HMA_dom_sf"/>
</dbReference>
<sequence length="145" mass="14311">MKTSSIEVHDMLSVLSVDEVEKRIGEVPGVQSVTVNFAAGSATVRYDETQLEATDIKSAVRQRGHDAATPAGTALKEGHAGHAPPAAPSESPKSAAPTSAPGAPAATGPADAAPPDPAAPSTTPDAPDAAPAGDAQADKTAAEKG</sequence>
<dbReference type="EMBL" id="CP000531">
    <property type="protein sequence ID" value="ABM39762.1"/>
    <property type="molecule type" value="Genomic_DNA"/>
</dbReference>
<dbReference type="CDD" id="cd00371">
    <property type="entry name" value="HMA"/>
    <property type="match status" value="1"/>
</dbReference>
<feature type="compositionally biased region" description="Basic and acidic residues" evidence="1">
    <location>
        <begin position="136"/>
        <end position="145"/>
    </location>
</feature>
<feature type="compositionally biased region" description="Low complexity" evidence="1">
    <location>
        <begin position="119"/>
        <end position="135"/>
    </location>
</feature>
<proteinExistence type="predicted"/>
<keyword evidence="3" id="KW-0614">Plasmid</keyword>
<feature type="compositionally biased region" description="Low complexity" evidence="1">
    <location>
        <begin position="81"/>
        <end position="111"/>
    </location>
</feature>
<feature type="region of interest" description="Disordered" evidence="1">
    <location>
        <begin position="58"/>
        <end position="145"/>
    </location>
</feature>
<reference evidence="4" key="1">
    <citation type="journal article" date="2009" name="Environ. Microbiol.">
        <title>The genome of Polaromonas naphthalenivorans strain CJ2, isolated from coal tar-contaminated sediment, reveals physiological and metabolic versatility and evolution through extensive horizontal gene transfer.</title>
        <authorList>
            <person name="Yagi J.M."/>
            <person name="Sims D."/>
            <person name="Brettin T."/>
            <person name="Bruce D."/>
            <person name="Madsen E.L."/>
        </authorList>
    </citation>
    <scope>NUCLEOTIDE SEQUENCE [LARGE SCALE GENOMIC DNA]</scope>
    <source>
        <strain evidence="4">CJ2</strain>
        <plasmid evidence="4">Plasmid pPNAP02</plasmid>
    </source>
</reference>
<gene>
    <name evidence="3" type="ordered locus">Pnap_4489</name>
</gene>
<geneLocation type="plasmid" evidence="3 4">
    <name>pPNAP02</name>
</geneLocation>
<dbReference type="Proteomes" id="UP000000644">
    <property type="component" value="Plasmid pPNAP02"/>
</dbReference>